<dbReference type="InterPro" id="IPR004358">
    <property type="entry name" value="Sig_transdc_His_kin-like_C"/>
</dbReference>
<dbReference type="SUPFAM" id="SSF55874">
    <property type="entry name" value="ATPase domain of HSP90 chaperone/DNA topoisomerase II/histidine kinase"/>
    <property type="match status" value="1"/>
</dbReference>
<dbReference type="Pfam" id="PF02518">
    <property type="entry name" value="HATPase_c"/>
    <property type="match status" value="1"/>
</dbReference>
<dbReference type="CDD" id="cd00082">
    <property type="entry name" value="HisKA"/>
    <property type="match status" value="1"/>
</dbReference>
<dbReference type="Gene3D" id="3.30.565.10">
    <property type="entry name" value="Histidine kinase-like ATPase, C-terminal domain"/>
    <property type="match status" value="1"/>
</dbReference>
<dbReference type="PRINTS" id="PR00344">
    <property type="entry name" value="BCTRLSENSOR"/>
</dbReference>
<evidence type="ECO:0000256" key="2">
    <source>
        <dbReference type="ARBA" id="ARBA00012438"/>
    </source>
</evidence>
<evidence type="ECO:0000256" key="4">
    <source>
        <dbReference type="SAM" id="Coils"/>
    </source>
</evidence>
<dbReference type="SUPFAM" id="SSF55781">
    <property type="entry name" value="GAF domain-like"/>
    <property type="match status" value="1"/>
</dbReference>
<dbReference type="SMART" id="SM00388">
    <property type="entry name" value="HisKA"/>
    <property type="match status" value="1"/>
</dbReference>
<dbReference type="InterPro" id="IPR041664">
    <property type="entry name" value="AAA_16"/>
</dbReference>
<keyword evidence="3" id="KW-0597">Phosphoprotein</keyword>
<dbReference type="InterPro" id="IPR036097">
    <property type="entry name" value="HisK_dim/P_sf"/>
</dbReference>
<dbReference type="EMBL" id="JAWXXV010000001">
    <property type="protein sequence ID" value="MDX5986214.1"/>
    <property type="molecule type" value="Genomic_DNA"/>
</dbReference>
<dbReference type="Pfam" id="PF13191">
    <property type="entry name" value="AAA_16"/>
    <property type="match status" value="1"/>
</dbReference>
<evidence type="ECO:0000256" key="3">
    <source>
        <dbReference type="ARBA" id="ARBA00022553"/>
    </source>
</evidence>
<dbReference type="RefSeq" id="WP_010406560.1">
    <property type="nucleotide sequence ID" value="NZ_JAWXXV010000001.1"/>
</dbReference>
<name>A0ABU4PS20_9SPHN</name>
<dbReference type="Gene3D" id="1.10.287.130">
    <property type="match status" value="1"/>
</dbReference>
<dbReference type="PANTHER" id="PTHR43642">
    <property type="entry name" value="HYBRID SIGNAL TRANSDUCTION HISTIDINE KINASE G"/>
    <property type="match status" value="1"/>
</dbReference>
<evidence type="ECO:0000259" key="5">
    <source>
        <dbReference type="PROSITE" id="PS50109"/>
    </source>
</evidence>
<sequence length="1410" mass="152298">MTSIDHRPSSSVVFGTVDAAEFTDQGSSDGSFTRRLFGRITESAALADALARVRASGRSEIVLLSGVSGVGKSALVRRFRMLMAASPHRFTAGKCDQLHHHAPFVPIAQALKHLAHGLLGESDAMLESLRASLLPELGNDTRLVVDLVPDMEIVLGTGGARTDMSPALAKVRLHKALLATIAALATREAPLILFLDDIQWADPFSLEMLMSLAADPPANTLVILAYREDEAHVYLKPIGFLDGIGACALPVTPIALAALAPDSIVEMLEHTFGGSDRDLRALGHAIHAKTGGNPFFVQQVLGSLREEGVIRYDETRQCWIWTAQNLETSVHAGNVVDFTGSRVERLPREQREVLQSLALIGSRADGGLLGAFMDLDRDPLEARTRPLVEAGFLHRDATHYAFAHDRIMEVSIALTPEADRPVRHAALARLMLEQRGTTGVTEFDIADHVVGAMVSDVAIIDRPLFARALVDAADRALQTAAVDQVTRYMEGAKRLSSDEWWQTHYTLAFDIDFRRIENLLQIGAVDIAERAIDALLGHAAKPIDKARVYRLKAITRTLHSDYDGSIAAGLAGLALLGVDLHRFPAQAECDAAYQRVRIALGDAPIASLADLPKTDDPQIEAIMALLSTMIAAVFADDGLRFIHVAKIVELTLAHGATAGSAYGLAWFGVFVCDFYGQYADGFEYGLAALALVDRHGFETQRTGTLVALDQLSPWTQPFSYAVLRIREAIAAGHAAGDLGMTCYARNHLVTDLLMMGAPLSLVEEEAERGLQLTRRINFRDIELLIGGQYGLVRQLSRNETMLPFESAGDITSASTRFWVRLNAGMAAYFFKDYARASQVLDEAEFLSWALPANIDLAYLALFSALTAAQYGEGADALRKIEVHRARLATWAQLNPRNFENKRLLVEAEMARLRGEGLGALQLYDRAIEASGDFGHERAMAHELAARHCTAIGLGVTAAYHGRAARTGYRDWGATAKATLLETGHPEWFGSQQGDQTRDVDTVLDLALSFSQELAPDRLTELLTSTMIERSGAQRGLLMILRDGEPVIESMGVRTPGGIEVSVAAVIPTAERIDPTILNTVMRTQTSVVTADRQQGQVLSIPLLQRNRLLGIVHLESCPAESCSPSGVALMERIAAVASIALGTAHRHAALMEEDARRAQAENALRAARAELAQTSHLSVMGGLAASIAHEIGQPLAAIVSHAGASIRWLKRAEPNIPEAVAGLQQIKDGGLRAADIVRGLRALARQEPASREPVVLNAVVRDVLELTAAEIDERAVVLIVHLDETESVVIGDYVQLQQVVLNLVMNAIDAMGSVPEAERALTVTTHREEASVAVRVEDSGTGISPEHLARIFTPLFTTKSKGMGMGLAICKSIVEAHGGRLTARHADKRGTVFTFELPSTAEGAVPGEGA</sequence>
<evidence type="ECO:0000256" key="1">
    <source>
        <dbReference type="ARBA" id="ARBA00000085"/>
    </source>
</evidence>
<feature type="coiled-coil region" evidence="4">
    <location>
        <begin position="1150"/>
        <end position="1177"/>
    </location>
</feature>
<dbReference type="Proteomes" id="UP001279660">
    <property type="component" value="Unassembled WGS sequence"/>
</dbReference>
<gene>
    <name evidence="6" type="ORF">SIL82_18300</name>
</gene>
<dbReference type="SUPFAM" id="SSF52540">
    <property type="entry name" value="P-loop containing nucleoside triphosphate hydrolases"/>
    <property type="match status" value="1"/>
</dbReference>
<comment type="caution">
    <text evidence="6">The sequence shown here is derived from an EMBL/GenBank/DDBJ whole genome shotgun (WGS) entry which is preliminary data.</text>
</comment>
<reference evidence="6 7" key="1">
    <citation type="submission" date="2023-11" db="EMBL/GenBank/DDBJ databases">
        <title>MicrobeMod: A computational toolkit for identifying prokaryotic methylation and restriction-modification with nanopore sequencing.</title>
        <authorList>
            <person name="Crits-Christoph A."/>
            <person name="Kang S.C."/>
            <person name="Lee H."/>
            <person name="Ostrov N."/>
        </authorList>
    </citation>
    <scope>NUCLEOTIDE SEQUENCE [LARGE SCALE GENOMIC DNA]</scope>
    <source>
        <strain evidence="6 7">ATCC 14820</strain>
    </source>
</reference>
<protein>
    <recommendedName>
        <fullName evidence="2">histidine kinase</fullName>
        <ecNumber evidence="2">2.7.13.3</ecNumber>
    </recommendedName>
</protein>
<keyword evidence="7" id="KW-1185">Reference proteome</keyword>
<accession>A0ABU4PS20</accession>
<dbReference type="InterPro" id="IPR005467">
    <property type="entry name" value="His_kinase_dom"/>
</dbReference>
<feature type="domain" description="Histidine kinase" evidence="5">
    <location>
        <begin position="1186"/>
        <end position="1401"/>
    </location>
</feature>
<evidence type="ECO:0000313" key="7">
    <source>
        <dbReference type="Proteomes" id="UP001279660"/>
    </source>
</evidence>
<keyword evidence="4" id="KW-0175">Coiled coil</keyword>
<dbReference type="InterPro" id="IPR027417">
    <property type="entry name" value="P-loop_NTPase"/>
</dbReference>
<organism evidence="6 7">
    <name type="scientific">Sphingomonas echinoides</name>
    <dbReference type="NCBI Taxonomy" id="59803"/>
    <lineage>
        <taxon>Bacteria</taxon>
        <taxon>Pseudomonadati</taxon>
        <taxon>Pseudomonadota</taxon>
        <taxon>Alphaproteobacteria</taxon>
        <taxon>Sphingomonadales</taxon>
        <taxon>Sphingomonadaceae</taxon>
        <taxon>Sphingomonas</taxon>
    </lineage>
</organism>
<dbReference type="InterPro" id="IPR029016">
    <property type="entry name" value="GAF-like_dom_sf"/>
</dbReference>
<dbReference type="Gene3D" id="3.30.450.40">
    <property type="match status" value="1"/>
</dbReference>
<dbReference type="EC" id="2.7.13.3" evidence="2"/>
<comment type="catalytic activity">
    <reaction evidence="1">
        <text>ATP + protein L-histidine = ADP + protein N-phospho-L-histidine.</text>
        <dbReference type="EC" id="2.7.13.3"/>
    </reaction>
</comment>
<proteinExistence type="predicted"/>
<dbReference type="InterPro" id="IPR003594">
    <property type="entry name" value="HATPase_dom"/>
</dbReference>
<evidence type="ECO:0000313" key="6">
    <source>
        <dbReference type="EMBL" id="MDX5986214.1"/>
    </source>
</evidence>
<dbReference type="SMART" id="SM00387">
    <property type="entry name" value="HATPase_c"/>
    <property type="match status" value="1"/>
</dbReference>
<dbReference type="PANTHER" id="PTHR43642:SF1">
    <property type="entry name" value="HYBRID SIGNAL TRANSDUCTION HISTIDINE KINASE G"/>
    <property type="match status" value="1"/>
</dbReference>
<dbReference type="SUPFAM" id="SSF47384">
    <property type="entry name" value="Homodimeric domain of signal transducing histidine kinase"/>
    <property type="match status" value="1"/>
</dbReference>
<dbReference type="InterPro" id="IPR036890">
    <property type="entry name" value="HATPase_C_sf"/>
</dbReference>
<dbReference type="InterPro" id="IPR053159">
    <property type="entry name" value="Hybrid_Histidine_Kinase"/>
</dbReference>
<dbReference type="Gene3D" id="3.40.50.300">
    <property type="entry name" value="P-loop containing nucleotide triphosphate hydrolases"/>
    <property type="match status" value="1"/>
</dbReference>
<dbReference type="InterPro" id="IPR003661">
    <property type="entry name" value="HisK_dim/P_dom"/>
</dbReference>
<dbReference type="PROSITE" id="PS50109">
    <property type="entry name" value="HIS_KIN"/>
    <property type="match status" value="1"/>
</dbReference>